<dbReference type="SUPFAM" id="SSF55486">
    <property type="entry name" value="Metalloproteases ('zincins'), catalytic domain"/>
    <property type="match status" value="1"/>
</dbReference>
<feature type="chain" id="PRO_5002073343" evidence="1">
    <location>
        <begin position="26"/>
        <end position="558"/>
    </location>
</feature>
<name>A0A0B0EDN4_9BACT</name>
<protein>
    <submittedName>
        <fullName evidence="2">Uncharacterized protein</fullName>
    </submittedName>
</protein>
<feature type="signal peptide" evidence="1">
    <location>
        <begin position="1"/>
        <end position="25"/>
    </location>
</feature>
<evidence type="ECO:0000256" key="1">
    <source>
        <dbReference type="SAM" id="SignalP"/>
    </source>
</evidence>
<evidence type="ECO:0000313" key="2">
    <source>
        <dbReference type="EMBL" id="KHE91327.1"/>
    </source>
</evidence>
<dbReference type="EMBL" id="JRYO01000213">
    <property type="protein sequence ID" value="KHE91327.1"/>
    <property type="molecule type" value="Genomic_DNA"/>
</dbReference>
<dbReference type="PATRIC" id="fig|237368.3.peg.3253"/>
<gene>
    <name evidence="2" type="ORF">SCABRO_03007</name>
</gene>
<keyword evidence="1" id="KW-0732">Signal</keyword>
<dbReference type="Proteomes" id="UP000030652">
    <property type="component" value="Unassembled WGS sequence"/>
</dbReference>
<organism evidence="2 3">
    <name type="scientific">Candidatus Scalindua brodae</name>
    <dbReference type="NCBI Taxonomy" id="237368"/>
    <lineage>
        <taxon>Bacteria</taxon>
        <taxon>Pseudomonadati</taxon>
        <taxon>Planctomycetota</taxon>
        <taxon>Candidatus Brocadiia</taxon>
        <taxon>Candidatus Brocadiales</taxon>
        <taxon>Candidatus Scalinduaceae</taxon>
        <taxon>Candidatus Scalindua</taxon>
    </lineage>
</organism>
<evidence type="ECO:0000313" key="3">
    <source>
        <dbReference type="Proteomes" id="UP000030652"/>
    </source>
</evidence>
<dbReference type="AlphaFoldDB" id="A0A0B0EDN4"/>
<sequence>MKNLLKLSIMLAALLVLTGTNTVIAQEAVVSSSIEAGVSANISASALPGNINVDPPPYFVQTLPLQTYMNNNTNAVFVGGNGAVLNETSNFGVTGHSSPNFLAYNPGAQNSDGSIPALPAIIYFPNPVNNVSMLAGAGSTTGTVILAALDASFAVVAFDVKTITPAMQLLSVTWNPGIQAVVVVGNFTSANEWMVLDNLRFQDGGCTLGIDSDNDRLDDCYETNTGVYVSPTDTGTDPLNPDTDGDGIKDGDEVLGTLSNLDLPGMGANPLRKDIFIEYDWFIDSLDCANHSHRPSVNAVNMVAQAFANSPVLNPDGTTGITLHNDRGQGGLFTGGNLINDADGVLTGGVNSPEFMSHKAANFASNRHGYFHYCILPHRYNTNSSSSGQAELPGDDLIVSLQCFNSDTNVSHTIMHEYGHNANIRHGGNVNCNYKPNYNSVMNYKYQFPGVDNNCTPPGDGVLNYSIGDRIVLNENNLNENNGICGAPPWDWNGNTIIENGVAFNINSQDSGDCGGTFTTLTDYNDWANLSFTGLQDADGALPVPPEIIDCDNPAPEN</sequence>
<dbReference type="eggNOG" id="ENOG5030PVX">
    <property type="taxonomic scope" value="Bacteria"/>
</dbReference>
<comment type="caution">
    <text evidence="2">The sequence shown here is derived from an EMBL/GenBank/DDBJ whole genome shotgun (WGS) entry which is preliminary data.</text>
</comment>
<proteinExistence type="predicted"/>
<reference evidence="2 3" key="1">
    <citation type="submission" date="2014-10" db="EMBL/GenBank/DDBJ databases">
        <title>Draft genome of anammox bacterium scalindua brodae, obtained using differential coverage binning of sequence data from two enrichment reactors.</title>
        <authorList>
            <person name="Speth D.R."/>
            <person name="Russ L."/>
            <person name="Kartal B."/>
            <person name="Op den Camp H.J."/>
            <person name="Dutilh B.E."/>
            <person name="Jetten M.S."/>
        </authorList>
    </citation>
    <scope>NUCLEOTIDE SEQUENCE [LARGE SCALE GENOMIC DNA]</scope>
    <source>
        <strain evidence="2">RU1</strain>
    </source>
</reference>
<accession>A0A0B0EDN4</accession>